<sequence>MTAQATDRDAILRVAQDYVEGMLFADESRLRSAFHPQCRIIGHFRGELEWLSLDDFVGALLDAGPALAEGGTPVWDVQALDITGDAASLKVVDDYAEMRFTDYLSLLKIGGRWSIINKLYYLHD</sequence>
<dbReference type="OrthoDB" id="5676998at2"/>
<keyword evidence="2" id="KW-1185">Reference proteome</keyword>
<dbReference type="KEGG" id="pre:PCA10_01940"/>
<dbReference type="eggNOG" id="ENOG5033A4A">
    <property type="taxonomic scope" value="Bacteria"/>
</dbReference>
<dbReference type="SUPFAM" id="SSF54427">
    <property type="entry name" value="NTF2-like"/>
    <property type="match status" value="1"/>
</dbReference>
<dbReference type="RefSeq" id="WP_016490138.1">
    <property type="nucleotide sequence ID" value="NC_021499.1"/>
</dbReference>
<dbReference type="AlphaFoldDB" id="S6AQ68"/>
<dbReference type="Proteomes" id="UP000015503">
    <property type="component" value="Chromosome"/>
</dbReference>
<dbReference type="Gene3D" id="3.10.450.50">
    <property type="match status" value="1"/>
</dbReference>
<gene>
    <name evidence="1" type="ORF">PCA10_01940</name>
</gene>
<dbReference type="PATRIC" id="fig|1245471.3.peg.190"/>
<dbReference type="HOGENOM" id="CLU_136595_2_2_6"/>
<evidence type="ECO:0008006" key="3">
    <source>
        <dbReference type="Google" id="ProtNLM"/>
    </source>
</evidence>
<evidence type="ECO:0000313" key="1">
    <source>
        <dbReference type="EMBL" id="BAN45926.1"/>
    </source>
</evidence>
<name>S6AQ68_METRE</name>
<organism evidence="1 2">
    <name type="scientific">Metapseudomonas resinovorans NBRC 106553</name>
    <dbReference type="NCBI Taxonomy" id="1245471"/>
    <lineage>
        <taxon>Bacteria</taxon>
        <taxon>Pseudomonadati</taxon>
        <taxon>Pseudomonadota</taxon>
        <taxon>Gammaproteobacteria</taxon>
        <taxon>Pseudomonadales</taxon>
        <taxon>Pseudomonadaceae</taxon>
        <taxon>Metapseudomonas</taxon>
    </lineage>
</organism>
<proteinExistence type="predicted"/>
<accession>S6AQ68</accession>
<dbReference type="Pfam" id="PF12893">
    <property type="entry name" value="Lumazine_bd_2"/>
    <property type="match status" value="1"/>
</dbReference>
<protein>
    <recommendedName>
        <fullName evidence="3">Nuclear transport factor 2 family protein</fullName>
    </recommendedName>
</protein>
<evidence type="ECO:0000313" key="2">
    <source>
        <dbReference type="Proteomes" id="UP000015503"/>
    </source>
</evidence>
<dbReference type="STRING" id="1245471.PCA10_01940"/>
<reference evidence="1 2" key="1">
    <citation type="journal article" date="2013" name="Genome Announc.">
        <title>Complete Genome Sequence of the Carbazole Degrader Pseudomonas resinovorans Strain CA10 (NBRC 106553).</title>
        <authorList>
            <person name="Shintani M."/>
            <person name="Hosoyama A."/>
            <person name="Ohji S."/>
            <person name="Tsuchikane K."/>
            <person name="Takarada H."/>
            <person name="Yamazoe A."/>
            <person name="Fujita N."/>
            <person name="Nojiri H."/>
        </authorList>
    </citation>
    <scope>NUCLEOTIDE SEQUENCE [LARGE SCALE GENOMIC DNA]</scope>
    <source>
        <strain evidence="1 2">NBRC 106553</strain>
    </source>
</reference>
<dbReference type="EMBL" id="AP013068">
    <property type="protein sequence ID" value="BAN45926.1"/>
    <property type="molecule type" value="Genomic_DNA"/>
</dbReference>
<dbReference type="InterPro" id="IPR039437">
    <property type="entry name" value="FrzH/put_lumazine-bd"/>
</dbReference>
<dbReference type="InterPro" id="IPR032710">
    <property type="entry name" value="NTF2-like_dom_sf"/>
</dbReference>